<reference evidence="1" key="1">
    <citation type="submission" date="2023-10" db="EMBL/GenBank/DDBJ databases">
        <title>A new archaeal virus that suppresses the transcription of host immunity genes.</title>
        <authorList>
            <person name="Turgeman-Grott I."/>
            <person name="Golan N."/>
            <person name="Neri U."/>
            <person name="Naki D."/>
            <person name="Altman N."/>
            <person name="Eizenshtein K."/>
            <person name="Choudhary D."/>
            <person name="Levi R."/>
            <person name="Himani H."/>
            <person name="Reshef L."/>
            <person name="Papke T.R."/>
            <person name="Gophna U."/>
        </authorList>
    </citation>
    <scope>NUCLEOTIDE SEQUENCE</scope>
    <source>
        <strain evidence="1">Atlit-48N</strain>
    </source>
</reference>
<dbReference type="Proteomes" id="UP000257089">
    <property type="component" value="Plasmid p48N_2"/>
</dbReference>
<evidence type="ECO:0000313" key="1">
    <source>
        <dbReference type="EMBL" id="XRJ21379.1"/>
    </source>
</evidence>
<evidence type="ECO:0000313" key="2">
    <source>
        <dbReference type="Proteomes" id="UP000257089"/>
    </source>
</evidence>
<sequence>MKTEPVIAGDTVFAAGNAGIVIARGEHDWTWRSQSDSTISVSPTVTCNYVFVQTSKGVVALNQADGTESWGKPAQRFASNIIPVPPTTVESTLYLCSDRLYAIDIHSSETQWHQSPPDQDVPRGLAATDEEVLVTFGFSEGPYSVVCYESDGTKRWEERYDTRYMTRPAIDDGAVYFATDAGLHKRDLQSGNERWQLEANIGKCLDVAVDDSMVVFWSASQSICRAVDTDSGKISWETSFGRAVESPAIVNETLLVPVDNLPSNISTQITSTTQSSTTDGSSDEQVTSGLCAFDLKTGDFDQLVSHHHIVHFAVTDNAIFGTGTDSTLWKLA</sequence>
<organism evidence="1 2">
    <name type="scientific">Haloferax sp. Atlit-48N</name>
    <dbReference type="NCBI Taxonomy" id="2077198"/>
    <lineage>
        <taxon>Archaea</taxon>
        <taxon>Methanobacteriati</taxon>
        <taxon>Methanobacteriota</taxon>
        <taxon>Stenosarchaea group</taxon>
        <taxon>Halobacteria</taxon>
        <taxon>Halobacteriales</taxon>
        <taxon>Haloferacaceae</taxon>
        <taxon>Haloferax</taxon>
    </lineage>
</organism>
<gene>
    <name evidence="1" type="ORF">DEQ67_016010</name>
</gene>
<keyword evidence="1" id="KW-0614">Plasmid</keyword>
<geneLocation type="plasmid" evidence="1 2">
    <name>p48N_2</name>
</geneLocation>
<dbReference type="EMBL" id="CP137691">
    <property type="protein sequence ID" value="XRJ21379.1"/>
    <property type="molecule type" value="Genomic_DNA"/>
</dbReference>
<proteinExistence type="predicted"/>
<protein>
    <submittedName>
        <fullName evidence="1">PQQ-binding-like beta-propeller repeat protein</fullName>
    </submittedName>
</protein>
<name>A0ACD5I323_9EURY</name>
<accession>A0ACD5I323</accession>